<organism evidence="2 3">
    <name type="scientific">Kribbella caucasensis</name>
    <dbReference type="NCBI Taxonomy" id="2512215"/>
    <lineage>
        <taxon>Bacteria</taxon>
        <taxon>Bacillati</taxon>
        <taxon>Actinomycetota</taxon>
        <taxon>Actinomycetes</taxon>
        <taxon>Propionibacteriales</taxon>
        <taxon>Kribbellaceae</taxon>
        <taxon>Kribbella</taxon>
    </lineage>
</organism>
<dbReference type="EMBL" id="SNWQ01000029">
    <property type="protein sequence ID" value="TDO33944.1"/>
    <property type="molecule type" value="Genomic_DNA"/>
</dbReference>
<proteinExistence type="predicted"/>
<name>A0A4R6JDM6_9ACTN</name>
<evidence type="ECO:0000256" key="1">
    <source>
        <dbReference type="SAM" id="MobiDB-lite"/>
    </source>
</evidence>
<feature type="region of interest" description="Disordered" evidence="1">
    <location>
        <begin position="29"/>
        <end position="49"/>
    </location>
</feature>
<feature type="compositionally biased region" description="Basic and acidic residues" evidence="1">
    <location>
        <begin position="29"/>
        <end position="43"/>
    </location>
</feature>
<dbReference type="RefSeq" id="WP_166665729.1">
    <property type="nucleotide sequence ID" value="NZ_SNWQ01000029.1"/>
</dbReference>
<keyword evidence="3" id="KW-1185">Reference proteome</keyword>
<reference evidence="2 3" key="1">
    <citation type="submission" date="2019-03" db="EMBL/GenBank/DDBJ databases">
        <title>Genomic Encyclopedia of Type Strains, Phase III (KMG-III): the genomes of soil and plant-associated and newly described type strains.</title>
        <authorList>
            <person name="Whitman W."/>
        </authorList>
    </citation>
    <scope>NUCLEOTIDE SEQUENCE [LARGE SCALE GENOMIC DNA]</scope>
    <source>
        <strain evidence="2 3">VKM Ac-2527</strain>
    </source>
</reference>
<evidence type="ECO:0000313" key="2">
    <source>
        <dbReference type="EMBL" id="TDO33944.1"/>
    </source>
</evidence>
<evidence type="ECO:0000313" key="3">
    <source>
        <dbReference type="Proteomes" id="UP000295388"/>
    </source>
</evidence>
<accession>A0A4R6JDM6</accession>
<sequence>MRQVQIAKVHRTRTQRRYDELLPLDPRDMDVVRAKQLQRERTETPPTTR</sequence>
<dbReference type="AlphaFoldDB" id="A0A4R6JDM6"/>
<comment type="caution">
    <text evidence="2">The sequence shown here is derived from an EMBL/GenBank/DDBJ whole genome shotgun (WGS) entry which is preliminary data.</text>
</comment>
<dbReference type="Proteomes" id="UP000295388">
    <property type="component" value="Unassembled WGS sequence"/>
</dbReference>
<protein>
    <submittedName>
        <fullName evidence="2">Uncharacterized protein</fullName>
    </submittedName>
</protein>
<gene>
    <name evidence="2" type="ORF">EV643_12942</name>
</gene>